<keyword evidence="3" id="KW-0732">Signal</keyword>
<evidence type="ECO:0000256" key="1">
    <source>
        <dbReference type="ARBA" id="ARBA00004167"/>
    </source>
</evidence>
<organism evidence="11 12">
    <name type="scientific">Electrophorus electricus</name>
    <name type="common">Electric eel</name>
    <name type="synonym">Gymnotus electricus</name>
    <dbReference type="NCBI Taxonomy" id="8005"/>
    <lineage>
        <taxon>Eukaryota</taxon>
        <taxon>Metazoa</taxon>
        <taxon>Chordata</taxon>
        <taxon>Craniata</taxon>
        <taxon>Vertebrata</taxon>
        <taxon>Euteleostomi</taxon>
        <taxon>Actinopterygii</taxon>
        <taxon>Neopterygii</taxon>
        <taxon>Teleostei</taxon>
        <taxon>Ostariophysi</taxon>
        <taxon>Gymnotiformes</taxon>
        <taxon>Gymnotoidei</taxon>
        <taxon>Gymnotidae</taxon>
        <taxon>Electrophorus</taxon>
    </lineage>
</organism>
<protein>
    <recommendedName>
        <fullName evidence="10">Link domain-containing protein</fullName>
    </recommendedName>
</protein>
<dbReference type="GO" id="GO:0005540">
    <property type="term" value="F:hyaluronic acid binding"/>
    <property type="evidence" value="ECO:0007669"/>
    <property type="project" value="InterPro"/>
</dbReference>
<evidence type="ECO:0000256" key="3">
    <source>
        <dbReference type="ARBA" id="ARBA00022729"/>
    </source>
</evidence>
<accession>A0A4W4GWL8</accession>
<dbReference type="GO" id="GO:0006954">
    <property type="term" value="P:inflammatory response"/>
    <property type="evidence" value="ECO:0007669"/>
    <property type="project" value="TreeGrafter"/>
</dbReference>
<evidence type="ECO:0000256" key="5">
    <source>
        <dbReference type="ARBA" id="ARBA00023136"/>
    </source>
</evidence>
<keyword evidence="12" id="KW-1185">Reference proteome</keyword>
<evidence type="ECO:0000256" key="8">
    <source>
        <dbReference type="ARBA" id="ARBA00023180"/>
    </source>
</evidence>
<keyword evidence="4" id="KW-1133">Transmembrane helix</keyword>
<evidence type="ECO:0000256" key="7">
    <source>
        <dbReference type="ARBA" id="ARBA00023170"/>
    </source>
</evidence>
<dbReference type="SUPFAM" id="SSF56436">
    <property type="entry name" value="C-type lectin-like"/>
    <property type="match status" value="1"/>
</dbReference>
<dbReference type="AlphaFoldDB" id="A0A4W4GWL8"/>
<keyword evidence="5" id="KW-0472">Membrane</keyword>
<dbReference type="InterPro" id="IPR000538">
    <property type="entry name" value="Link_dom"/>
</dbReference>
<proteinExistence type="predicted"/>
<evidence type="ECO:0000256" key="2">
    <source>
        <dbReference type="ARBA" id="ARBA00022692"/>
    </source>
</evidence>
<feature type="domain" description="Link" evidence="10">
    <location>
        <begin position="26"/>
        <end position="99"/>
    </location>
</feature>
<reference evidence="12" key="1">
    <citation type="journal article" date="2014" name="Science">
        <title>Nonhuman genetics. Genomic basis for the convergent evolution of electric organs.</title>
        <authorList>
            <person name="Gallant J.R."/>
            <person name="Traeger L.L."/>
            <person name="Volkening J.D."/>
            <person name="Moffett H."/>
            <person name="Chen P.H."/>
            <person name="Novina C.D."/>
            <person name="Phillips G.N.Jr."/>
            <person name="Anand R."/>
            <person name="Wells G.B."/>
            <person name="Pinch M."/>
            <person name="Guth R."/>
            <person name="Unguez G.A."/>
            <person name="Albert J.S."/>
            <person name="Zakon H.H."/>
            <person name="Samanta M.P."/>
            <person name="Sussman M.R."/>
        </authorList>
    </citation>
    <scope>NUCLEOTIDE SEQUENCE [LARGE SCALE GENOMIC DNA]</scope>
</reference>
<dbReference type="InterPro" id="IPR043210">
    <property type="entry name" value="CD44_antigen-like"/>
</dbReference>
<evidence type="ECO:0000256" key="4">
    <source>
        <dbReference type="ARBA" id="ARBA00022989"/>
    </source>
</evidence>
<dbReference type="GO" id="GO:0007155">
    <property type="term" value="P:cell adhesion"/>
    <property type="evidence" value="ECO:0007669"/>
    <property type="project" value="InterPro"/>
</dbReference>
<dbReference type="Gene3D" id="3.10.100.10">
    <property type="entry name" value="Mannose-Binding Protein A, subunit A"/>
    <property type="match status" value="1"/>
</dbReference>
<keyword evidence="7" id="KW-0675">Receptor</keyword>
<evidence type="ECO:0000313" key="11">
    <source>
        <dbReference type="Ensembl" id="ENSEEEP00000040617.2"/>
    </source>
</evidence>
<dbReference type="InterPro" id="IPR016187">
    <property type="entry name" value="CTDL_fold"/>
</dbReference>
<evidence type="ECO:0000259" key="10">
    <source>
        <dbReference type="PROSITE" id="PS50963"/>
    </source>
</evidence>
<name>A0A4W4GWL8_ELEEL</name>
<evidence type="ECO:0000256" key="6">
    <source>
        <dbReference type="ARBA" id="ARBA00023157"/>
    </source>
</evidence>
<dbReference type="PROSITE" id="PS50963">
    <property type="entry name" value="LINK_2"/>
    <property type="match status" value="1"/>
</dbReference>
<dbReference type="PANTHER" id="PTHR10225:SF6">
    <property type="entry name" value="CD44 ANTIGEN"/>
    <property type="match status" value="1"/>
</dbReference>
<dbReference type="PANTHER" id="PTHR10225">
    <property type="entry name" value="HYALURONAN RECEPTOR"/>
    <property type="match status" value="1"/>
</dbReference>
<reference evidence="11" key="4">
    <citation type="submission" date="2025-08" db="UniProtKB">
        <authorList>
            <consortium name="Ensembl"/>
        </authorList>
    </citation>
    <scope>IDENTIFICATION</scope>
</reference>
<dbReference type="InterPro" id="IPR016186">
    <property type="entry name" value="C-type_lectin-like/link_sf"/>
</dbReference>
<dbReference type="Pfam" id="PF00193">
    <property type="entry name" value="Xlink"/>
    <property type="match status" value="1"/>
</dbReference>
<evidence type="ECO:0000256" key="9">
    <source>
        <dbReference type="PROSITE-ProRule" id="PRU00323"/>
    </source>
</evidence>
<comment type="subcellular location">
    <subcellularLocation>
        <location evidence="1">Membrane</location>
        <topology evidence="1">Single-pass membrane protein</topology>
    </subcellularLocation>
</comment>
<reference evidence="11" key="3">
    <citation type="submission" date="2020-05" db="EMBL/GenBank/DDBJ databases">
        <title>Electrophorus electricus (electric eel) genome, fEleEle1, primary haplotype.</title>
        <authorList>
            <person name="Myers G."/>
            <person name="Meyer A."/>
            <person name="Fedrigo O."/>
            <person name="Formenti G."/>
            <person name="Rhie A."/>
            <person name="Tracey A."/>
            <person name="Sims Y."/>
            <person name="Jarvis E.D."/>
        </authorList>
    </citation>
    <scope>NUCLEOTIDE SEQUENCE [LARGE SCALE GENOMIC DNA]</scope>
</reference>
<dbReference type="GeneTree" id="ENSGT01000000214788"/>
<sequence>MSFNILSLYFISLHIIRHTGKCSYAGVVHLEGGARYSLTFQQAQQLCQRSHYLLATEEQLKKAYEQGLKTCRLDLNIFLLVNPILIQPDLLYMLSHNFE</sequence>
<dbReference type="GO" id="GO:0016323">
    <property type="term" value="C:basolateral plasma membrane"/>
    <property type="evidence" value="ECO:0007669"/>
    <property type="project" value="TreeGrafter"/>
</dbReference>
<dbReference type="Proteomes" id="UP000314983">
    <property type="component" value="Chromosome 21"/>
</dbReference>
<reference evidence="11" key="5">
    <citation type="submission" date="2025-09" db="UniProtKB">
        <authorList>
            <consortium name="Ensembl"/>
        </authorList>
    </citation>
    <scope>IDENTIFICATION</scope>
</reference>
<dbReference type="GO" id="GO:0004896">
    <property type="term" value="F:cytokine receptor activity"/>
    <property type="evidence" value="ECO:0007669"/>
    <property type="project" value="TreeGrafter"/>
</dbReference>
<keyword evidence="2" id="KW-0812">Transmembrane</keyword>
<dbReference type="STRING" id="8005.ENSEEEP00000040617"/>
<keyword evidence="6" id="KW-1015">Disulfide bond</keyword>
<evidence type="ECO:0000313" key="12">
    <source>
        <dbReference type="Proteomes" id="UP000314983"/>
    </source>
</evidence>
<dbReference type="GO" id="GO:0070374">
    <property type="term" value="P:positive regulation of ERK1 and ERK2 cascade"/>
    <property type="evidence" value="ECO:0007669"/>
    <property type="project" value="TreeGrafter"/>
</dbReference>
<comment type="caution">
    <text evidence="9">Lacks conserved residue(s) required for the propagation of feature annotation.</text>
</comment>
<keyword evidence="8" id="KW-0325">Glycoprotein</keyword>
<reference evidence="12" key="2">
    <citation type="journal article" date="2017" name="Sci. Adv.">
        <title>A tail of two voltages: Proteomic comparison of the three electric organs of the electric eel.</title>
        <authorList>
            <person name="Traeger L.L."/>
            <person name="Sabat G."/>
            <person name="Barrett-Wilt G.A."/>
            <person name="Wells G.B."/>
            <person name="Sussman M.R."/>
        </authorList>
    </citation>
    <scope>NUCLEOTIDE SEQUENCE [LARGE SCALE GENOMIC DNA]</scope>
</reference>
<dbReference type="Ensembl" id="ENSEEET00000041082.2">
    <property type="protein sequence ID" value="ENSEEEP00000040617.2"/>
    <property type="gene ID" value="ENSEEEG00000019245.2"/>
</dbReference>
<dbReference type="GO" id="GO:0035692">
    <property type="term" value="C:macrophage migration inhibitory factor receptor complex"/>
    <property type="evidence" value="ECO:0007669"/>
    <property type="project" value="TreeGrafter"/>
</dbReference>